<evidence type="ECO:0000313" key="1">
    <source>
        <dbReference type="Proteomes" id="UP000887572"/>
    </source>
</evidence>
<evidence type="ECO:0000313" key="2">
    <source>
        <dbReference type="WBParaSite" id="Gr19_v10_g2903.t1"/>
    </source>
</evidence>
<dbReference type="Proteomes" id="UP000887572">
    <property type="component" value="Unplaced"/>
</dbReference>
<dbReference type="AlphaFoldDB" id="A0A914HP10"/>
<accession>A0A914HP10</accession>
<dbReference type="WBParaSite" id="Gr19_v10_g2903.t1">
    <property type="protein sequence ID" value="Gr19_v10_g2903.t1"/>
    <property type="gene ID" value="Gr19_v10_g2903"/>
</dbReference>
<sequence>MPLDDCVGYHKGSYAYDNWGTFWGHPVERSARAVVGMPEFDLGTSSAAASIWQLAIIYTNNGERLGDKE</sequence>
<protein>
    <submittedName>
        <fullName evidence="2">Uncharacterized protein</fullName>
    </submittedName>
</protein>
<keyword evidence="1" id="KW-1185">Reference proteome</keyword>
<reference evidence="2" key="1">
    <citation type="submission" date="2022-11" db="UniProtKB">
        <authorList>
            <consortium name="WormBaseParasite"/>
        </authorList>
    </citation>
    <scope>IDENTIFICATION</scope>
</reference>
<proteinExistence type="predicted"/>
<name>A0A914HP10_GLORO</name>
<organism evidence="1 2">
    <name type="scientific">Globodera rostochiensis</name>
    <name type="common">Golden nematode worm</name>
    <name type="synonym">Heterodera rostochiensis</name>
    <dbReference type="NCBI Taxonomy" id="31243"/>
    <lineage>
        <taxon>Eukaryota</taxon>
        <taxon>Metazoa</taxon>
        <taxon>Ecdysozoa</taxon>
        <taxon>Nematoda</taxon>
        <taxon>Chromadorea</taxon>
        <taxon>Rhabditida</taxon>
        <taxon>Tylenchina</taxon>
        <taxon>Tylenchomorpha</taxon>
        <taxon>Tylenchoidea</taxon>
        <taxon>Heteroderidae</taxon>
        <taxon>Heteroderinae</taxon>
        <taxon>Globodera</taxon>
    </lineage>
</organism>